<evidence type="ECO:0000313" key="7">
    <source>
        <dbReference type="Proteomes" id="UP000305067"/>
    </source>
</evidence>
<feature type="compositionally biased region" description="Basic and acidic residues" evidence="3">
    <location>
        <begin position="274"/>
        <end position="292"/>
    </location>
</feature>
<accession>A0A5C3QYJ3</accession>
<dbReference type="STRING" id="1884261.A0A5C3QYJ3"/>
<dbReference type="PANTHER" id="PTHR13153">
    <property type="entry name" value="CGTHBA PROTEIN -14 GENE PROTEIN"/>
    <property type="match status" value="1"/>
</dbReference>
<feature type="compositionally biased region" description="Basic and acidic residues" evidence="3">
    <location>
        <begin position="410"/>
        <end position="427"/>
    </location>
</feature>
<dbReference type="EMBL" id="ML178814">
    <property type="protein sequence ID" value="TFL07075.1"/>
    <property type="molecule type" value="Genomic_DNA"/>
</dbReference>
<feature type="compositionally biased region" description="Low complexity" evidence="3">
    <location>
        <begin position="329"/>
        <end position="357"/>
    </location>
</feature>
<gene>
    <name evidence="6" type="ORF">BDV98DRAFT_8020</name>
</gene>
<feature type="compositionally biased region" description="Acidic residues" evidence="3">
    <location>
        <begin position="1021"/>
        <end position="1040"/>
    </location>
</feature>
<feature type="compositionally biased region" description="Acidic residues" evidence="3">
    <location>
        <begin position="988"/>
        <end position="1013"/>
    </location>
</feature>
<dbReference type="GO" id="GO:0034198">
    <property type="term" value="P:cellular response to amino acid starvation"/>
    <property type="evidence" value="ECO:0007669"/>
    <property type="project" value="TreeGrafter"/>
</dbReference>
<feature type="compositionally biased region" description="Polar residues" evidence="3">
    <location>
        <begin position="183"/>
        <end position="197"/>
    </location>
</feature>
<organism evidence="6 7">
    <name type="scientific">Pterulicium gracile</name>
    <dbReference type="NCBI Taxonomy" id="1884261"/>
    <lineage>
        <taxon>Eukaryota</taxon>
        <taxon>Fungi</taxon>
        <taxon>Dikarya</taxon>
        <taxon>Basidiomycota</taxon>
        <taxon>Agaricomycotina</taxon>
        <taxon>Agaricomycetes</taxon>
        <taxon>Agaricomycetidae</taxon>
        <taxon>Agaricales</taxon>
        <taxon>Pleurotineae</taxon>
        <taxon>Pterulaceae</taxon>
        <taxon>Pterulicium</taxon>
    </lineage>
</organism>
<feature type="region of interest" description="Disordered" evidence="3">
    <location>
        <begin position="115"/>
        <end position="211"/>
    </location>
</feature>
<proteinExistence type="inferred from homology"/>
<dbReference type="OrthoDB" id="18648at2759"/>
<dbReference type="GO" id="GO:0038202">
    <property type="term" value="P:TORC1 signaling"/>
    <property type="evidence" value="ECO:0007669"/>
    <property type="project" value="TreeGrafter"/>
</dbReference>
<feature type="domain" description="GATOR1 complex protein NPRL3 C-terminal HTH" evidence="5">
    <location>
        <begin position="1059"/>
        <end position="1119"/>
    </location>
</feature>
<feature type="compositionally biased region" description="Low complexity" evidence="3">
    <location>
        <begin position="140"/>
        <end position="175"/>
    </location>
</feature>
<dbReference type="InterPro" id="IPR005365">
    <property type="entry name" value="Npr3"/>
</dbReference>
<evidence type="ECO:0000256" key="2">
    <source>
        <dbReference type="RuleBase" id="RU368069"/>
    </source>
</evidence>
<feature type="signal peptide" evidence="4">
    <location>
        <begin position="1"/>
        <end position="17"/>
    </location>
</feature>
<feature type="compositionally biased region" description="Low complexity" evidence="3">
    <location>
        <begin position="293"/>
        <end position="308"/>
    </location>
</feature>
<feature type="region of interest" description="Disordered" evidence="3">
    <location>
        <begin position="978"/>
        <end position="1054"/>
    </location>
</feature>
<feature type="region of interest" description="Disordered" evidence="3">
    <location>
        <begin position="22"/>
        <end position="43"/>
    </location>
</feature>
<dbReference type="Proteomes" id="UP000305067">
    <property type="component" value="Unassembled WGS sequence"/>
</dbReference>
<keyword evidence="2" id="KW-0469">Meiosis</keyword>
<dbReference type="GO" id="GO:0005774">
    <property type="term" value="C:vacuolar membrane"/>
    <property type="evidence" value="ECO:0007669"/>
    <property type="project" value="UniProtKB-SubCell"/>
</dbReference>
<dbReference type="AlphaFoldDB" id="A0A5C3QYJ3"/>
<name>A0A5C3QYJ3_9AGAR</name>
<dbReference type="GO" id="GO:0010508">
    <property type="term" value="P:positive regulation of autophagy"/>
    <property type="evidence" value="ECO:0007669"/>
    <property type="project" value="TreeGrafter"/>
</dbReference>
<feature type="compositionally biased region" description="Basic and acidic residues" evidence="3">
    <location>
        <begin position="198"/>
        <end position="211"/>
    </location>
</feature>
<feature type="compositionally biased region" description="Basic residues" evidence="3">
    <location>
        <begin position="918"/>
        <end position="928"/>
    </location>
</feature>
<feature type="region of interest" description="Disordered" evidence="3">
    <location>
        <begin position="410"/>
        <end position="454"/>
    </location>
</feature>
<dbReference type="GO" id="GO:1990130">
    <property type="term" value="C:GATOR1 complex"/>
    <property type="evidence" value="ECO:0007669"/>
    <property type="project" value="TreeGrafter"/>
</dbReference>
<feature type="compositionally biased region" description="Low complexity" evidence="3">
    <location>
        <begin position="1043"/>
        <end position="1054"/>
    </location>
</feature>
<feature type="region of interest" description="Disordered" evidence="3">
    <location>
        <begin position="910"/>
        <end position="936"/>
    </location>
</feature>
<evidence type="ECO:0000256" key="1">
    <source>
        <dbReference type="ARBA" id="ARBA00010546"/>
    </source>
</evidence>
<feature type="compositionally biased region" description="Low complexity" evidence="3">
    <location>
        <begin position="663"/>
        <end position="675"/>
    </location>
</feature>
<feature type="compositionally biased region" description="Acidic residues" evidence="3">
    <location>
        <begin position="428"/>
        <end position="454"/>
    </location>
</feature>
<feature type="compositionally biased region" description="Polar residues" evidence="3">
    <location>
        <begin position="841"/>
        <end position="861"/>
    </location>
</feature>
<comment type="subcellular location">
    <subcellularLocation>
        <location evidence="2">Vacuole membrane</location>
        <topology evidence="2">Peripheral membrane protein</topology>
    </subcellularLocation>
</comment>
<dbReference type="GO" id="GO:0051321">
    <property type="term" value="P:meiotic cell cycle"/>
    <property type="evidence" value="ECO:0007669"/>
    <property type="project" value="UniProtKB-UniRule"/>
</dbReference>
<dbReference type="InterPro" id="IPR056603">
    <property type="entry name" value="HTH_NPRL3"/>
</dbReference>
<keyword evidence="2 4" id="KW-0732">Signal</keyword>
<feature type="region of interest" description="Disordered" evidence="3">
    <location>
        <begin position="838"/>
        <end position="862"/>
    </location>
</feature>
<evidence type="ECO:0000259" key="5">
    <source>
        <dbReference type="Pfam" id="PF24064"/>
    </source>
</evidence>
<feature type="chain" id="PRO_5022681557" description="Nitrogen permease regulator 3" evidence="4">
    <location>
        <begin position="18"/>
        <end position="1125"/>
    </location>
</feature>
<dbReference type="Pfam" id="PF03666">
    <property type="entry name" value="NPR3"/>
    <property type="match status" value="2"/>
</dbReference>
<evidence type="ECO:0000313" key="6">
    <source>
        <dbReference type="EMBL" id="TFL07075.1"/>
    </source>
</evidence>
<feature type="region of interest" description="Disordered" evidence="3">
    <location>
        <begin position="649"/>
        <end position="675"/>
    </location>
</feature>
<dbReference type="GO" id="GO:1904262">
    <property type="term" value="P:negative regulation of TORC1 signaling"/>
    <property type="evidence" value="ECO:0007669"/>
    <property type="project" value="TreeGrafter"/>
</dbReference>
<keyword evidence="7" id="KW-1185">Reference proteome</keyword>
<evidence type="ECO:0000256" key="4">
    <source>
        <dbReference type="SAM" id="SignalP"/>
    </source>
</evidence>
<protein>
    <recommendedName>
        <fullName evidence="2">Nitrogen permease regulator 3</fullName>
    </recommendedName>
    <alternativeName>
        <fullName evidence="2">Required for meiotic nuclear division protein 11</fullName>
    </alternativeName>
</protein>
<dbReference type="Pfam" id="PF24064">
    <property type="entry name" value="HTH_NPRL3"/>
    <property type="match status" value="1"/>
</dbReference>
<dbReference type="PANTHER" id="PTHR13153:SF5">
    <property type="entry name" value="GATOR COMPLEX PROTEIN NPRL3"/>
    <property type="match status" value="1"/>
</dbReference>
<reference evidence="6 7" key="1">
    <citation type="journal article" date="2019" name="Nat. Ecol. Evol.">
        <title>Megaphylogeny resolves global patterns of mushroom evolution.</title>
        <authorList>
            <person name="Varga T."/>
            <person name="Krizsan K."/>
            <person name="Foldi C."/>
            <person name="Dima B."/>
            <person name="Sanchez-Garcia M."/>
            <person name="Sanchez-Ramirez S."/>
            <person name="Szollosi G.J."/>
            <person name="Szarkandi J.G."/>
            <person name="Papp V."/>
            <person name="Albert L."/>
            <person name="Andreopoulos W."/>
            <person name="Angelini C."/>
            <person name="Antonin V."/>
            <person name="Barry K.W."/>
            <person name="Bougher N.L."/>
            <person name="Buchanan P."/>
            <person name="Buyck B."/>
            <person name="Bense V."/>
            <person name="Catcheside P."/>
            <person name="Chovatia M."/>
            <person name="Cooper J."/>
            <person name="Damon W."/>
            <person name="Desjardin D."/>
            <person name="Finy P."/>
            <person name="Geml J."/>
            <person name="Haridas S."/>
            <person name="Hughes K."/>
            <person name="Justo A."/>
            <person name="Karasinski D."/>
            <person name="Kautmanova I."/>
            <person name="Kiss B."/>
            <person name="Kocsube S."/>
            <person name="Kotiranta H."/>
            <person name="LaButti K.M."/>
            <person name="Lechner B.E."/>
            <person name="Liimatainen K."/>
            <person name="Lipzen A."/>
            <person name="Lukacs Z."/>
            <person name="Mihaltcheva S."/>
            <person name="Morgado L.N."/>
            <person name="Niskanen T."/>
            <person name="Noordeloos M.E."/>
            <person name="Ohm R.A."/>
            <person name="Ortiz-Santana B."/>
            <person name="Ovrebo C."/>
            <person name="Racz N."/>
            <person name="Riley R."/>
            <person name="Savchenko A."/>
            <person name="Shiryaev A."/>
            <person name="Soop K."/>
            <person name="Spirin V."/>
            <person name="Szebenyi C."/>
            <person name="Tomsovsky M."/>
            <person name="Tulloss R.E."/>
            <person name="Uehling J."/>
            <person name="Grigoriev I.V."/>
            <person name="Vagvolgyi C."/>
            <person name="Papp T."/>
            <person name="Martin F.M."/>
            <person name="Miettinen O."/>
            <person name="Hibbett D.S."/>
            <person name="Nagy L.G."/>
        </authorList>
    </citation>
    <scope>NUCLEOTIDE SEQUENCE [LARGE SCALE GENOMIC DNA]</scope>
    <source>
        <strain evidence="6 7">CBS 309.79</strain>
    </source>
</reference>
<comment type="function">
    <text evidence="2">Mediates inactivation of the TORC1 complex in response to amino acid starvation. Required for meiotic nuclear division.</text>
</comment>
<feature type="region of interest" description="Disordered" evidence="3">
    <location>
        <begin position="274"/>
        <end position="359"/>
    </location>
</feature>
<sequence>MSSTLLALLLVASSADGESTLVYRYPPSPSPSPRLSRPQPADPLRAEMDNLAKSGRYEGYYLKHMNAQGLGAGKPAHAGDAASAHVYGQATGYEGSPNEGYRWKRAEATGRERAASEASVYVPAPAPGPHAQTYGRIPYAAPSSSSRSAAPSRNPSASSTTTQDSISNSSTSIISAQRVASPAMTSSALPTPVSATHPNHEKKSNSLPTRDDSASYDTFLSYPASLLASLLTPPPAACFQRFELVIDDLAFIGHPVCVDEDGAWSLRGRGDVWREKEKNSRGRRARGEEKRGSTTTSRSASTSTSSYTAMDGEAHDDPTSPRKSRSKPTPKSSSSSKPTPKSSSGSSSQPKSSANKKSSLHTLHLVTIIDPPDPSSAHAGYIARYYDAVYEHLAFVGSAVLWREQVGGREVREDGGGDLGKLDGDLREVDEEEVSDEEEVVDSPAEEDDDDEGGWVERECETLGRLREGCLERGDPYSTYNDLALQQSPLAQFIEQIYTALKKGEIAYVTLRGLPLEIQLPPALDAFIHFSSSLSSAAEYDDMNNSSAYYPPVPDWNTDTMYGPMRPYAGGRGGGGRASEVEAELETMYPDDEEALRTWAPELSLAGTGTGEPESGCFGWQGLPAVQPWKALLLLSDYSNGSWSADPLPASYGHAHHQHSHSHSQSQSHPQQAQSSTLLRLLETASPTLTLADLASLLDWDLESEVYPVVRWLVLHRRAKVVDWVHPGLRTVFGVSRVWSVIQPSLPGGGSPINGTRTRAQKRKTLAELSEDFHAHFVNHMDVLPSLAELLAMVSYPSVYARHHDHYLPPPVRGRRPENSPARFQAHGIIPGTTLKEQVHAQAQTTPSAQDQPAHTPNQPTHFFGTVVRNKAFVPLYLEVVNWLLERDMLVTMHLRVRIVASKELKARVRMRGSATGRKNKNKSRTRGRTGMGRERKGSMMINKGKTTARRESFGVEPGMGGISASFRSGGLHARFRERRGSGGDAAVFDEDDEEEDNGNGDGDGLDGLDDTEDGHYEGSDGGDEGVDGEEHDTDEEERGEDPSSSLVSSLIDSPGQATALQRRWLEAMSEGKDARVRRRFEQINQYFDGKKTDDEILFRAEISRKQLREVLHHYDEYVQIFLHP</sequence>
<comment type="similarity">
    <text evidence="1 2">Belongs to the NPR3 family.</text>
</comment>
<evidence type="ECO:0000256" key="3">
    <source>
        <dbReference type="SAM" id="MobiDB-lite"/>
    </source>
</evidence>